<dbReference type="InterPro" id="IPR016174">
    <property type="entry name" value="Di-haem_cyt_TM"/>
</dbReference>
<dbReference type="AlphaFoldDB" id="A0A0W0C697"/>
<name>A0A0W0C697_CANGB</name>
<protein>
    <submittedName>
        <fullName evidence="4">Cytochrome b</fullName>
    </submittedName>
</protein>
<gene>
    <name evidence="4" type="ORF">AO440_004677</name>
    <name evidence="3" type="ORF">AO440_005974</name>
</gene>
<evidence type="ECO:0000259" key="2">
    <source>
        <dbReference type="Pfam" id="PF00033"/>
    </source>
</evidence>
<dbReference type="PANTHER" id="PTHR19271:SF16">
    <property type="entry name" value="CYTOCHROME B"/>
    <property type="match status" value="1"/>
</dbReference>
<evidence type="ECO:0000313" key="4">
    <source>
        <dbReference type="EMBL" id="KTA94985.1"/>
    </source>
</evidence>
<sequence length="64" mass="7531">MHANGASFFFICMYMHIAKGLYYGSYRSPRVTTFTSLVKMLYNDYEEVSQYTITTFKDSLTYII</sequence>
<feature type="domain" description="Cytochrome b/b6 N-terminal region profile" evidence="2">
    <location>
        <begin position="1"/>
        <end position="36"/>
    </location>
</feature>
<geneLocation type="mitochondrion" evidence="4"/>
<feature type="chain" id="PRO_5007992518" evidence="1">
    <location>
        <begin position="21"/>
        <end position="64"/>
    </location>
</feature>
<dbReference type="GO" id="GO:0006122">
    <property type="term" value="P:mitochondrial electron transport, ubiquinol to cytochrome c"/>
    <property type="evidence" value="ECO:0007669"/>
    <property type="project" value="TreeGrafter"/>
</dbReference>
<evidence type="ECO:0000256" key="1">
    <source>
        <dbReference type="SAM" id="SignalP"/>
    </source>
</evidence>
<dbReference type="Proteomes" id="UP000054886">
    <property type="component" value="Unassembled WGS sequence"/>
</dbReference>
<dbReference type="InterPro" id="IPR027387">
    <property type="entry name" value="Cytb/b6-like_sf"/>
</dbReference>
<evidence type="ECO:0000313" key="3">
    <source>
        <dbReference type="EMBL" id="KTA94960.1"/>
    </source>
</evidence>
<proteinExistence type="predicted"/>
<evidence type="ECO:0000313" key="5">
    <source>
        <dbReference type="Proteomes" id="UP000054886"/>
    </source>
</evidence>
<dbReference type="GO" id="GO:0008121">
    <property type="term" value="F:quinol-cytochrome-c reductase activity"/>
    <property type="evidence" value="ECO:0007669"/>
    <property type="project" value="TreeGrafter"/>
</dbReference>
<keyword evidence="4" id="KW-0496">Mitochondrion</keyword>
<dbReference type="Gene3D" id="1.20.810.10">
    <property type="entry name" value="Cytochrome Bc1 Complex, Chain C"/>
    <property type="match status" value="1"/>
</dbReference>
<organism evidence="4 5">
    <name type="scientific">Candida glabrata</name>
    <name type="common">Yeast</name>
    <name type="synonym">Torulopsis glabrata</name>
    <dbReference type="NCBI Taxonomy" id="5478"/>
    <lineage>
        <taxon>Eukaryota</taxon>
        <taxon>Fungi</taxon>
        <taxon>Dikarya</taxon>
        <taxon>Ascomycota</taxon>
        <taxon>Saccharomycotina</taxon>
        <taxon>Saccharomycetes</taxon>
        <taxon>Saccharomycetales</taxon>
        <taxon>Saccharomycetaceae</taxon>
        <taxon>Nakaseomyces</taxon>
    </lineage>
</organism>
<dbReference type="InterPro" id="IPR005797">
    <property type="entry name" value="Cyt_b/b6_N"/>
</dbReference>
<dbReference type="Pfam" id="PF00033">
    <property type="entry name" value="Cytochrome_B"/>
    <property type="match status" value="1"/>
</dbReference>
<dbReference type="GO" id="GO:0016020">
    <property type="term" value="C:membrane"/>
    <property type="evidence" value="ECO:0007669"/>
    <property type="project" value="InterPro"/>
</dbReference>
<dbReference type="EMBL" id="LLZZ01000196">
    <property type="protein sequence ID" value="KTA94960.1"/>
    <property type="molecule type" value="Genomic_DNA"/>
</dbReference>
<feature type="signal peptide" evidence="1">
    <location>
        <begin position="1"/>
        <end position="20"/>
    </location>
</feature>
<dbReference type="SUPFAM" id="SSF81342">
    <property type="entry name" value="Transmembrane di-heme cytochromes"/>
    <property type="match status" value="1"/>
</dbReference>
<reference evidence="4 5" key="1">
    <citation type="submission" date="2015-10" db="EMBL/GenBank/DDBJ databases">
        <title>Draft genomes sequences of Candida glabrata isolates 1A, 1B, 2A, 2B, 3A and 3B.</title>
        <authorList>
            <person name="Haavelsrud O.E."/>
            <person name="Gaustad P."/>
        </authorList>
    </citation>
    <scope>NUCLEOTIDE SEQUENCE [LARGE SCALE GENOMIC DNA]</scope>
    <source>
        <strain evidence="4">910700640</strain>
    </source>
</reference>
<dbReference type="GO" id="GO:0016491">
    <property type="term" value="F:oxidoreductase activity"/>
    <property type="evidence" value="ECO:0007669"/>
    <property type="project" value="InterPro"/>
</dbReference>
<dbReference type="GO" id="GO:0005739">
    <property type="term" value="C:mitochondrion"/>
    <property type="evidence" value="ECO:0007669"/>
    <property type="project" value="GOC"/>
</dbReference>
<comment type="caution">
    <text evidence="4">The sequence shown here is derived from an EMBL/GenBank/DDBJ whole genome shotgun (WGS) entry which is preliminary data.</text>
</comment>
<keyword evidence="1" id="KW-0732">Signal</keyword>
<dbReference type="PANTHER" id="PTHR19271">
    <property type="entry name" value="CYTOCHROME B"/>
    <property type="match status" value="1"/>
</dbReference>
<accession>A0A0W0C697</accession>
<dbReference type="EMBL" id="LLZZ01000195">
    <property type="protein sequence ID" value="KTA94985.1"/>
    <property type="molecule type" value="Genomic_DNA"/>
</dbReference>